<evidence type="ECO:0000313" key="1">
    <source>
        <dbReference type="EMBL" id="QOS67783.1"/>
    </source>
</evidence>
<sequence>MLDAETEATGCLLVKTRKICRFISYAMVAVFGVLCIWWLVSIGVMICSLLNPGFSDNPVNGLTLVNYVLCGIAMAAICVTLIRVFSDTSKGQSPFTMLHVRRLRLVAIALLAYAVLEFGMTCSATFMKQGWMDASVGGASPTLNLFPLVAAAVVFAFSFVFKYGVLLQKFSDETL</sequence>
<name>A0A6L7IPR8_9ACTN</name>
<organism evidence="1 2">
    <name type="scientific">Eggerthella guodeyinii</name>
    <dbReference type="NCBI Taxonomy" id="2690837"/>
    <lineage>
        <taxon>Bacteria</taxon>
        <taxon>Bacillati</taxon>
        <taxon>Actinomycetota</taxon>
        <taxon>Coriobacteriia</taxon>
        <taxon>Eggerthellales</taxon>
        <taxon>Eggerthellaceae</taxon>
        <taxon>Eggerthella</taxon>
    </lineage>
</organism>
<dbReference type="RefSeq" id="WP_160941264.1">
    <property type="nucleotide sequence ID" value="NZ_CP063310.1"/>
</dbReference>
<gene>
    <name evidence="1" type="ORF">GS424_014970</name>
</gene>
<dbReference type="EMBL" id="CP063310">
    <property type="protein sequence ID" value="QOS67783.1"/>
    <property type="molecule type" value="Genomic_DNA"/>
</dbReference>
<dbReference type="Proteomes" id="UP000478463">
    <property type="component" value="Chromosome"/>
</dbReference>
<evidence type="ECO:0000313" key="2">
    <source>
        <dbReference type="Proteomes" id="UP000478463"/>
    </source>
</evidence>
<accession>A0A6L7IPR8</accession>
<proteinExistence type="predicted"/>
<reference evidence="1 2" key="1">
    <citation type="submission" date="2020-10" db="EMBL/GenBank/DDBJ databases">
        <title>Eggerthella sp. nov., isolated from human feces.</title>
        <authorList>
            <person name="Yajun G."/>
        </authorList>
    </citation>
    <scope>NUCLEOTIDE SEQUENCE [LARGE SCALE GENOMIC DNA]</scope>
    <source>
        <strain evidence="1 2">HF-1101</strain>
    </source>
</reference>
<protein>
    <submittedName>
        <fullName evidence="1">DUF2975 domain-containing protein</fullName>
    </submittedName>
</protein>
<dbReference type="AlphaFoldDB" id="A0A6L7IPR8"/>
<dbReference type="KEGG" id="egd:GS424_014970"/>